<evidence type="ECO:0000313" key="2">
    <source>
        <dbReference type="EMBL" id="QNM86928.1"/>
    </source>
</evidence>
<keyword evidence="3" id="KW-1185">Reference proteome</keyword>
<sequence length="127" mass="14672">MKKIIGVLISTTIIITALYYLFVYFITYSTGVRSGELIKISRKGVLIKTWEGEISQGISGAQIFAFSVEDKNEKVANDLQKFQGKYVKLTYKERYATFFWLGDTKYFITKVEKENSPHFRSKNNTDD</sequence>
<dbReference type="KEGG" id="ppec:H9W90_07410"/>
<name>A0A7G9LE79_9FLAO</name>
<organism evidence="2 3">
    <name type="scientific">Polaribacter pectinis</name>
    <dbReference type="NCBI Taxonomy" id="2738844"/>
    <lineage>
        <taxon>Bacteria</taxon>
        <taxon>Pseudomonadati</taxon>
        <taxon>Bacteroidota</taxon>
        <taxon>Flavobacteriia</taxon>
        <taxon>Flavobacteriales</taxon>
        <taxon>Flavobacteriaceae</taxon>
    </lineage>
</organism>
<reference evidence="2 3" key="1">
    <citation type="submission" date="2020-08" db="EMBL/GenBank/DDBJ databases">
        <title>Polaribacter sp. L12M9 isolated from gut of the Korean scallop.</title>
        <authorList>
            <person name="Jeong Y.S."/>
        </authorList>
    </citation>
    <scope>NUCLEOTIDE SEQUENCE [LARGE SCALE GENOMIC DNA]</scope>
    <source>
        <strain evidence="2 3">L12M9</strain>
    </source>
</reference>
<keyword evidence="1" id="KW-0812">Transmembrane</keyword>
<dbReference type="Proteomes" id="UP000515808">
    <property type="component" value="Chromosome"/>
</dbReference>
<evidence type="ECO:0000256" key="1">
    <source>
        <dbReference type="SAM" id="Phobius"/>
    </source>
</evidence>
<feature type="transmembrane region" description="Helical" evidence="1">
    <location>
        <begin position="7"/>
        <end position="26"/>
    </location>
</feature>
<protein>
    <submittedName>
        <fullName evidence="2">6-phosphogluconate dehydrogenase</fullName>
    </submittedName>
</protein>
<keyword evidence="1" id="KW-0472">Membrane</keyword>
<dbReference type="AlphaFoldDB" id="A0A7G9LE79"/>
<evidence type="ECO:0000313" key="3">
    <source>
        <dbReference type="Proteomes" id="UP000515808"/>
    </source>
</evidence>
<dbReference type="EMBL" id="CP060695">
    <property type="protein sequence ID" value="QNM86928.1"/>
    <property type="molecule type" value="Genomic_DNA"/>
</dbReference>
<dbReference type="RefSeq" id="WP_187483800.1">
    <property type="nucleotide sequence ID" value="NZ_CP060695.1"/>
</dbReference>
<proteinExistence type="predicted"/>
<accession>A0A7G9LE79</accession>
<keyword evidence="1" id="KW-1133">Transmembrane helix</keyword>
<gene>
    <name evidence="2" type="ORF">H9W90_07410</name>
</gene>